<dbReference type="SUPFAM" id="SSF53756">
    <property type="entry name" value="UDP-Glycosyltransferase/glycogen phosphorylase"/>
    <property type="match status" value="1"/>
</dbReference>
<comment type="caution">
    <text evidence="3">The sequence shown here is derived from an EMBL/GenBank/DDBJ whole genome shotgun (WGS) entry which is preliminary data.</text>
</comment>
<keyword evidence="1" id="KW-0328">Glycosyltransferase</keyword>
<dbReference type="GO" id="GO:0009244">
    <property type="term" value="P:lipopolysaccharide core region biosynthetic process"/>
    <property type="evidence" value="ECO:0007669"/>
    <property type="project" value="TreeGrafter"/>
</dbReference>
<dbReference type="Gene3D" id="3.40.50.2000">
    <property type="entry name" value="Glycogen Phosphorylase B"/>
    <property type="match status" value="2"/>
</dbReference>
<evidence type="ECO:0000313" key="4">
    <source>
        <dbReference type="Proteomes" id="UP000461443"/>
    </source>
</evidence>
<dbReference type="GO" id="GO:0008713">
    <property type="term" value="F:ADP-heptose-lipopolysaccharide heptosyltransferase activity"/>
    <property type="evidence" value="ECO:0007669"/>
    <property type="project" value="TreeGrafter"/>
</dbReference>
<dbReference type="Pfam" id="PF01075">
    <property type="entry name" value="Glyco_transf_9"/>
    <property type="match status" value="1"/>
</dbReference>
<keyword evidence="4" id="KW-1185">Reference proteome</keyword>
<reference evidence="3 4" key="2">
    <citation type="submission" date="2020-02" db="EMBL/GenBank/DDBJ databases">
        <title>The new genus of Enterobacteriales.</title>
        <authorList>
            <person name="Kim I.S."/>
        </authorList>
    </citation>
    <scope>NUCLEOTIDE SEQUENCE [LARGE SCALE GENOMIC DNA]</scope>
    <source>
        <strain evidence="3 4">SAP-6</strain>
    </source>
</reference>
<name>A0A845SIQ2_9GAMM</name>
<organism evidence="3 4">
    <name type="scientific">Acerihabitans arboris</name>
    <dbReference type="NCBI Taxonomy" id="2691583"/>
    <lineage>
        <taxon>Bacteria</taxon>
        <taxon>Pseudomonadati</taxon>
        <taxon>Pseudomonadota</taxon>
        <taxon>Gammaproteobacteria</taxon>
        <taxon>Enterobacterales</taxon>
        <taxon>Pectobacteriaceae</taxon>
        <taxon>Acerihabitans</taxon>
    </lineage>
</organism>
<evidence type="ECO:0000313" key="3">
    <source>
        <dbReference type="EMBL" id="NDL64790.1"/>
    </source>
</evidence>
<dbReference type="InterPro" id="IPR002201">
    <property type="entry name" value="Glyco_trans_9"/>
</dbReference>
<gene>
    <name evidence="3" type="ORF">GRH90_18810</name>
</gene>
<proteinExistence type="predicted"/>
<dbReference type="AlphaFoldDB" id="A0A845SIQ2"/>
<sequence length="363" mass="40829">MSYVILFFLLLPIKFALKPFQKHTGRNLIIQTAKIGDFVNITPLLQQLGRSDALLSRTVGPLASRDNTLADCFFIEEYKSGFLKKMRLAFMLINRYSNVYLLQPNSTNLFYAAVCNARNKQFLTVYTRKWYHGIFYLTASGCVEHRRDTLSLENYLKLADRALTWRSQPKHATQPLWQPQRVLPMPDAPGKIKIGISISAGNKAKTIPAAVWGQILATLASLPCVFYIFGPQDEQRYLDEFYQVNGGSGNVISLVGQLQLEEIPYAVSRMDCYIASDSGNIYIADSQRVPVICLSGPCCMAEQRPLGQTLIISPADIKPSSFVFSAPYHFEHSPLRLFALTQANRDDIFAFVAKLSHKEVING</sequence>
<evidence type="ECO:0000256" key="1">
    <source>
        <dbReference type="ARBA" id="ARBA00022676"/>
    </source>
</evidence>
<reference evidence="3 4" key="1">
    <citation type="submission" date="2019-12" db="EMBL/GenBank/DDBJ databases">
        <authorList>
            <person name="Lee S.D."/>
        </authorList>
    </citation>
    <scope>NUCLEOTIDE SEQUENCE [LARGE SCALE GENOMIC DNA]</scope>
    <source>
        <strain evidence="3 4">SAP-6</strain>
    </source>
</reference>
<accession>A0A845SIQ2</accession>
<dbReference type="CDD" id="cd03789">
    <property type="entry name" value="GT9_LPS_heptosyltransferase"/>
    <property type="match status" value="1"/>
</dbReference>
<dbReference type="GO" id="GO:0005829">
    <property type="term" value="C:cytosol"/>
    <property type="evidence" value="ECO:0007669"/>
    <property type="project" value="TreeGrafter"/>
</dbReference>
<dbReference type="PANTHER" id="PTHR30160:SF7">
    <property type="entry name" value="ADP-HEPTOSE--LPS HEPTOSYLTRANSFERASE 2"/>
    <property type="match status" value="1"/>
</dbReference>
<dbReference type="InterPro" id="IPR051199">
    <property type="entry name" value="LPS_LOS_Heptosyltrfase"/>
</dbReference>
<dbReference type="EMBL" id="WUBS01000014">
    <property type="protein sequence ID" value="NDL64790.1"/>
    <property type="molecule type" value="Genomic_DNA"/>
</dbReference>
<keyword evidence="2 3" id="KW-0808">Transferase</keyword>
<dbReference type="PANTHER" id="PTHR30160">
    <property type="entry name" value="TETRAACYLDISACCHARIDE 4'-KINASE-RELATED"/>
    <property type="match status" value="1"/>
</dbReference>
<evidence type="ECO:0000256" key="2">
    <source>
        <dbReference type="ARBA" id="ARBA00022679"/>
    </source>
</evidence>
<protein>
    <submittedName>
        <fullName evidence="3">Lipopolysaccharide heptosyltransferase family protein</fullName>
    </submittedName>
</protein>
<dbReference type="RefSeq" id="WP_162367499.1">
    <property type="nucleotide sequence ID" value="NZ_WUBS01000014.1"/>
</dbReference>
<dbReference type="Proteomes" id="UP000461443">
    <property type="component" value="Unassembled WGS sequence"/>
</dbReference>